<dbReference type="SUPFAM" id="SSF56112">
    <property type="entry name" value="Protein kinase-like (PK-like)"/>
    <property type="match status" value="1"/>
</dbReference>
<evidence type="ECO:0000313" key="2">
    <source>
        <dbReference type="EMBL" id="BAM01002.1"/>
    </source>
</evidence>
<dbReference type="InterPro" id="IPR051678">
    <property type="entry name" value="AGP_Transferase"/>
</dbReference>
<name>I0I6W4_CALAS</name>
<dbReference type="CDD" id="cd05155">
    <property type="entry name" value="APH_ChoK_like_1"/>
    <property type="match status" value="1"/>
</dbReference>
<reference evidence="2 3" key="1">
    <citation type="submission" date="2012-02" db="EMBL/GenBank/DDBJ databases">
        <title>Complete genome sequence of Caldilinea aerophila DSM 14535 (= NBRC 102666).</title>
        <authorList>
            <person name="Oguchi A."/>
            <person name="Hosoyama A."/>
            <person name="Sekine M."/>
            <person name="Fukai R."/>
            <person name="Kato Y."/>
            <person name="Nakamura S."/>
            <person name="Hanada S."/>
            <person name="Yamazaki S."/>
            <person name="Fujita N."/>
        </authorList>
    </citation>
    <scope>NUCLEOTIDE SEQUENCE [LARGE SCALE GENOMIC DNA]</scope>
    <source>
        <strain evidence="3">DSM 14535 / JCM 11387 / NBRC 104270 / STL-6-O1</strain>
    </source>
</reference>
<dbReference type="PATRIC" id="fig|926550.5.peg.3208"/>
<dbReference type="PANTHER" id="PTHR21310">
    <property type="entry name" value="AMINOGLYCOSIDE PHOSPHOTRANSFERASE-RELATED-RELATED"/>
    <property type="match status" value="1"/>
</dbReference>
<dbReference type="KEGG" id="cap:CLDAP_29620"/>
<protein>
    <recommendedName>
        <fullName evidence="1">Aminoglycoside phosphotransferase domain-containing protein</fullName>
    </recommendedName>
</protein>
<dbReference type="eggNOG" id="COG3173">
    <property type="taxonomic scope" value="Bacteria"/>
</dbReference>
<dbReference type="RefSeq" id="WP_014434228.1">
    <property type="nucleotide sequence ID" value="NC_017079.1"/>
</dbReference>
<feature type="domain" description="Aminoglycoside phosphotransferase" evidence="1">
    <location>
        <begin position="31"/>
        <end position="258"/>
    </location>
</feature>
<accession>I0I6W4</accession>
<keyword evidence="3" id="KW-1185">Reference proteome</keyword>
<dbReference type="PANTHER" id="PTHR21310:SF42">
    <property type="entry name" value="BIFUNCTIONAL AAC_APH"/>
    <property type="match status" value="1"/>
</dbReference>
<dbReference type="Pfam" id="PF01636">
    <property type="entry name" value="APH"/>
    <property type="match status" value="1"/>
</dbReference>
<dbReference type="Gene3D" id="3.90.1200.10">
    <property type="match status" value="1"/>
</dbReference>
<dbReference type="EMBL" id="AP012337">
    <property type="protein sequence ID" value="BAM01002.1"/>
    <property type="molecule type" value="Genomic_DNA"/>
</dbReference>
<gene>
    <name evidence="2" type="ordered locus">CLDAP_29620</name>
</gene>
<dbReference type="InterPro" id="IPR002575">
    <property type="entry name" value="Aminoglycoside_PTrfase"/>
</dbReference>
<evidence type="ECO:0000313" key="3">
    <source>
        <dbReference type="Proteomes" id="UP000007880"/>
    </source>
</evidence>
<dbReference type="Proteomes" id="UP000007880">
    <property type="component" value="Chromosome"/>
</dbReference>
<dbReference type="Gene3D" id="3.30.200.20">
    <property type="entry name" value="Phosphorylase Kinase, domain 1"/>
    <property type="match status" value="1"/>
</dbReference>
<dbReference type="HOGENOM" id="CLU_074977_0_0_0"/>
<evidence type="ECO:0000259" key="1">
    <source>
        <dbReference type="Pfam" id="PF01636"/>
    </source>
</evidence>
<organism evidence="2 3">
    <name type="scientific">Caldilinea aerophila (strain DSM 14535 / JCM 11387 / NBRC 104270 / STL-6-O1)</name>
    <dbReference type="NCBI Taxonomy" id="926550"/>
    <lineage>
        <taxon>Bacteria</taxon>
        <taxon>Bacillati</taxon>
        <taxon>Chloroflexota</taxon>
        <taxon>Caldilineae</taxon>
        <taxon>Caldilineales</taxon>
        <taxon>Caldilineaceae</taxon>
        <taxon>Caldilinea</taxon>
    </lineage>
</organism>
<dbReference type="InterPro" id="IPR011009">
    <property type="entry name" value="Kinase-like_dom_sf"/>
</dbReference>
<dbReference type="OrthoDB" id="3806873at2"/>
<proteinExistence type="predicted"/>
<dbReference type="STRING" id="926550.CLDAP_29620"/>
<dbReference type="AlphaFoldDB" id="I0I6W4"/>
<sequence>MSEIQIDASLVRRLIANQFPQWSHLPITPVHPAGWDNRTFRLGETMSVRLPSAARYAVQVEKEQRWLPKLALQLPLPIPQPLAMGEPACGYPWRWSIYRWVEGEPARRESVADLNAFAQTLAHFLAALQQVDATDGPPAGPENFFRGGSLRVYDAETRRALAALDRQIDVEAAAAIWERALASAWSKSPVWFHGDVSAGNLLVRNGTLHAVIDFGTSGVGDPACDLAIAWTFFSGESRETFRAVLALDEETWARGRGWALWKASILLAGHAQSNAVEMQQAQRTLHEVLVN</sequence>